<dbReference type="AlphaFoldDB" id="Q0JW67"/>
<accession>Q0JW67</accession>
<proteinExistence type="predicted"/>
<evidence type="ECO:0000313" key="2">
    <source>
        <dbReference type="EMBL" id="CAK51301.1"/>
    </source>
</evidence>
<dbReference type="EMBL" id="AM279695">
    <property type="protein sequence ID" value="CAK51301.1"/>
    <property type="molecule type" value="Genomic_DNA"/>
</dbReference>
<protein>
    <submittedName>
        <fullName evidence="2">Uncharacterized protein</fullName>
    </submittedName>
</protein>
<organism evidence="2">
    <name type="scientific">Streptomyces ambofaciens</name>
    <dbReference type="NCBI Taxonomy" id="1889"/>
    <lineage>
        <taxon>Bacteria</taxon>
        <taxon>Bacillati</taxon>
        <taxon>Actinomycetota</taxon>
        <taxon>Actinomycetes</taxon>
        <taxon>Kitasatosporales</taxon>
        <taxon>Streptomycetaceae</taxon>
        <taxon>Streptomyces</taxon>
    </lineage>
</organism>
<sequence length="54" mass="5829">MSSITPSATRKSASPVRLQVENGKPCSPGREANFLVSRRPGTVKVLSRPPLYFG</sequence>
<name>Q0JW67_STRAM</name>
<reference evidence="2" key="1">
    <citation type="journal article" date="2006" name="J. Bacteriol.">
        <title>Intraspecific variability of the terminal inverted repeats of the linear chromosome of Streptomyces ambofaciens.</title>
        <authorList>
            <person name="Choulet F."/>
            <person name="Gallois A."/>
            <person name="Aigle B."/>
            <person name="Mangenot S."/>
            <person name="Gerbaud C."/>
            <person name="Truong C."/>
            <person name="Francou F.X."/>
            <person name="Borges F."/>
            <person name="Fourrier C."/>
            <person name="Guerineau M."/>
            <person name="Decaris B."/>
            <person name="Barbe V."/>
            <person name="Pernodet J.L."/>
            <person name="Leblond P."/>
        </authorList>
    </citation>
    <scope>NUCLEOTIDE SEQUENCE</scope>
    <source>
        <strain evidence="2">DSM40697</strain>
    </source>
</reference>
<feature type="compositionally biased region" description="Polar residues" evidence="1">
    <location>
        <begin position="1"/>
        <end position="12"/>
    </location>
</feature>
<evidence type="ECO:0000256" key="1">
    <source>
        <dbReference type="SAM" id="MobiDB-lite"/>
    </source>
</evidence>
<gene>
    <name evidence="2" type="ORF">DSMR0220</name>
</gene>
<feature type="region of interest" description="Disordered" evidence="1">
    <location>
        <begin position="1"/>
        <end position="33"/>
    </location>
</feature>